<evidence type="ECO:0000313" key="2">
    <source>
        <dbReference type="EMBL" id="QXH39472.1"/>
    </source>
</evidence>
<organism evidence="2 3">
    <name type="scientific">Pseudomonas sessilinigenes</name>
    <dbReference type="NCBI Taxonomy" id="658629"/>
    <lineage>
        <taxon>Bacteria</taxon>
        <taxon>Pseudomonadati</taxon>
        <taxon>Pseudomonadota</taxon>
        <taxon>Gammaproteobacteria</taxon>
        <taxon>Pseudomonadales</taxon>
        <taxon>Pseudomonadaceae</taxon>
        <taxon>Pseudomonas</taxon>
    </lineage>
</organism>
<dbReference type="Pfam" id="PF07993">
    <property type="entry name" value="NAD_binding_4"/>
    <property type="match status" value="1"/>
</dbReference>
<name>A0ABX8MJR8_9PSED</name>
<gene>
    <name evidence="2" type="ORF">KSS89_25115</name>
</gene>
<dbReference type="PANTHER" id="PTHR43245:SF51">
    <property type="entry name" value="SHORT CHAIN DEHYDROGENASE_REDUCTASE FAMILY 42E, MEMBER 2"/>
    <property type="match status" value="1"/>
</dbReference>
<dbReference type="EMBL" id="CP077074">
    <property type="protein sequence ID" value="QXH39472.1"/>
    <property type="molecule type" value="Genomic_DNA"/>
</dbReference>
<evidence type="ECO:0000259" key="1">
    <source>
        <dbReference type="Pfam" id="PF07993"/>
    </source>
</evidence>
<protein>
    <submittedName>
        <fullName evidence="2">SDR family oxidoreductase</fullName>
    </submittedName>
</protein>
<proteinExistence type="predicted"/>
<feature type="domain" description="Thioester reductase (TE)" evidence="1">
    <location>
        <begin position="40"/>
        <end position="211"/>
    </location>
</feature>
<evidence type="ECO:0000313" key="3">
    <source>
        <dbReference type="Proteomes" id="UP000693952"/>
    </source>
</evidence>
<accession>A0ABX8MJR8</accession>
<dbReference type="InterPro" id="IPR050177">
    <property type="entry name" value="Lipid_A_modif_metabolic_enz"/>
</dbReference>
<dbReference type="PANTHER" id="PTHR43245">
    <property type="entry name" value="BIFUNCTIONAL POLYMYXIN RESISTANCE PROTEIN ARNA"/>
    <property type="match status" value="1"/>
</dbReference>
<dbReference type="SUPFAM" id="SSF51735">
    <property type="entry name" value="NAD(P)-binding Rossmann-fold domains"/>
    <property type="match status" value="1"/>
</dbReference>
<keyword evidence="3" id="KW-1185">Reference proteome</keyword>
<dbReference type="Gene3D" id="3.40.50.720">
    <property type="entry name" value="NAD(P)-binding Rossmann-like Domain"/>
    <property type="match status" value="1"/>
</dbReference>
<dbReference type="RefSeq" id="WP_124347567.1">
    <property type="nucleotide sequence ID" value="NZ_CP027706.1"/>
</dbReference>
<dbReference type="Proteomes" id="UP000693952">
    <property type="component" value="Chromosome"/>
</dbReference>
<sequence length="343" mass="38202">MAHARKVVLITGVAGVLGEALTDCLKDHYHLVCLTHRRVPRWERLETLVGDIGQPRLGLGRDEFEHLAKRIDWIIHSAAITRLDGKAEQIHRVNYIGTRHILELAERAQVPLYYISTAFASPCDYFEGVAGATVYETEKIRAQQLVRESGLPASIFLPSILIGDASTGRISEPQGMHRLLALLMSGLMPLVPCPQSAYVDVIARDVAARAIARAMEQERVGGEYFLTSGAASPTMRMLLDTADDVSAQNSLVFDRPRCVAPDCFERLIKPVFLPTLPVRLRTRLLRAFRMTRYASLRTPLPQSLESLLSPEDLEERAPIAELRNTLMSISLEMARGRSLEVQA</sequence>
<reference evidence="2" key="1">
    <citation type="submission" date="2021-06" db="EMBL/GenBank/DDBJ databases">
        <title>Updating the genus Pseudomonas: Description of 43 new species and partition of the Pseudomonas putida group.</title>
        <authorList>
            <person name="Girard L."/>
            <person name="Lood C."/>
            <person name="Vandamme P."/>
            <person name="Rokni-Zadeh H."/>
            <person name="van Noort V."/>
            <person name="Hofte M."/>
            <person name="Lavigne R."/>
            <person name="De Mot R."/>
        </authorList>
    </citation>
    <scope>NUCLEOTIDE SEQUENCE</scope>
    <source>
        <strain evidence="2">CMR12a</strain>
    </source>
</reference>
<dbReference type="InterPro" id="IPR013120">
    <property type="entry name" value="FAR_NAD-bd"/>
</dbReference>
<dbReference type="InterPro" id="IPR036291">
    <property type="entry name" value="NAD(P)-bd_dom_sf"/>
</dbReference>